<name>A0A5B7CKP7_PORTR</name>
<dbReference type="AlphaFoldDB" id="A0A5B7CKP7"/>
<keyword evidence="2" id="KW-1185">Reference proteome</keyword>
<reference evidence="1 2" key="1">
    <citation type="submission" date="2019-05" db="EMBL/GenBank/DDBJ databases">
        <title>Another draft genome of Portunus trituberculatus and its Hox gene families provides insights of decapod evolution.</title>
        <authorList>
            <person name="Jeong J.-H."/>
            <person name="Song I."/>
            <person name="Kim S."/>
            <person name="Choi T."/>
            <person name="Kim D."/>
            <person name="Ryu S."/>
            <person name="Kim W."/>
        </authorList>
    </citation>
    <scope>NUCLEOTIDE SEQUENCE [LARGE SCALE GENOMIC DNA]</scope>
    <source>
        <tissue evidence="1">Muscle</tissue>
    </source>
</reference>
<proteinExistence type="predicted"/>
<sequence length="195" mass="20798">MLLVRGSHKITPRVAPSPEVPQCLYSAGQRKGVTSCLGTGVVQKQQNPRTISDPPIVSPPPCSRCPGRYLRLSGRRAGGGNIYLERRQRGGEHAGRGTGRACGSDGGPAAGVLENEGVRKTGRRGGGRREVYSVREEVVVFFRLRAPQTTSISLSDASSWLPIPVPFLPALPRQTSSATARLAEACARQAEQGDE</sequence>
<accession>A0A5B7CKP7</accession>
<organism evidence="1 2">
    <name type="scientific">Portunus trituberculatus</name>
    <name type="common">Swimming crab</name>
    <name type="synonym">Neptunus trituberculatus</name>
    <dbReference type="NCBI Taxonomy" id="210409"/>
    <lineage>
        <taxon>Eukaryota</taxon>
        <taxon>Metazoa</taxon>
        <taxon>Ecdysozoa</taxon>
        <taxon>Arthropoda</taxon>
        <taxon>Crustacea</taxon>
        <taxon>Multicrustacea</taxon>
        <taxon>Malacostraca</taxon>
        <taxon>Eumalacostraca</taxon>
        <taxon>Eucarida</taxon>
        <taxon>Decapoda</taxon>
        <taxon>Pleocyemata</taxon>
        <taxon>Brachyura</taxon>
        <taxon>Eubrachyura</taxon>
        <taxon>Portunoidea</taxon>
        <taxon>Portunidae</taxon>
        <taxon>Portuninae</taxon>
        <taxon>Portunus</taxon>
    </lineage>
</organism>
<evidence type="ECO:0000313" key="2">
    <source>
        <dbReference type="Proteomes" id="UP000324222"/>
    </source>
</evidence>
<dbReference type="Proteomes" id="UP000324222">
    <property type="component" value="Unassembled WGS sequence"/>
</dbReference>
<gene>
    <name evidence="1" type="ORF">E2C01_002796</name>
</gene>
<evidence type="ECO:0000313" key="1">
    <source>
        <dbReference type="EMBL" id="MPC10167.1"/>
    </source>
</evidence>
<dbReference type="EMBL" id="VSRR010000104">
    <property type="protein sequence ID" value="MPC10167.1"/>
    <property type="molecule type" value="Genomic_DNA"/>
</dbReference>
<comment type="caution">
    <text evidence="1">The sequence shown here is derived from an EMBL/GenBank/DDBJ whole genome shotgun (WGS) entry which is preliminary data.</text>
</comment>
<protein>
    <submittedName>
        <fullName evidence="1">Uncharacterized protein</fullName>
    </submittedName>
</protein>